<evidence type="ECO:0000313" key="8">
    <source>
        <dbReference type="EMBL" id="EAU47690.1"/>
    </source>
</evidence>
<evidence type="ECO:0000256" key="3">
    <source>
        <dbReference type="ARBA" id="ARBA00023210"/>
    </source>
</evidence>
<dbReference type="Gene3D" id="3.30.70.260">
    <property type="match status" value="1"/>
</dbReference>
<accession>Q0FTQ9</accession>
<comment type="subunit">
    <text evidence="6">Interacts with MinD and FtsZ.</text>
</comment>
<dbReference type="InterPro" id="IPR005526">
    <property type="entry name" value="Septum_form_inhib_MinC_C"/>
</dbReference>
<reference evidence="8 9" key="1">
    <citation type="journal article" date="2010" name="J. Bacteriol.">
        <title>Genome sequences of Pelagibaca bermudensis HTCC2601T and Maritimibacter alkaliphilus HTCC2654T, the type strains of two marine Roseobacter genera.</title>
        <authorList>
            <person name="Thrash J.C."/>
            <person name="Cho J.C."/>
            <person name="Ferriera S."/>
            <person name="Johnson J."/>
            <person name="Vergin K.L."/>
            <person name="Giovannoni S.J."/>
        </authorList>
    </citation>
    <scope>NUCLEOTIDE SEQUENCE [LARGE SCALE GENOMIC DNA]</scope>
    <source>
        <strain evidence="9">DSM 26914 / JCM 13377 / KCTC 12554 / HTCC2601</strain>
    </source>
</reference>
<comment type="similarity">
    <text evidence="1 6">Belongs to the MinC family.</text>
</comment>
<dbReference type="PANTHER" id="PTHR34108">
    <property type="entry name" value="SEPTUM SITE-DETERMINING PROTEIN MINC"/>
    <property type="match status" value="1"/>
</dbReference>
<dbReference type="NCBIfam" id="TIGR01222">
    <property type="entry name" value="minC"/>
    <property type="match status" value="1"/>
</dbReference>
<evidence type="ECO:0000313" key="9">
    <source>
        <dbReference type="Proteomes" id="UP000006230"/>
    </source>
</evidence>
<dbReference type="InterPro" id="IPR016098">
    <property type="entry name" value="CAP/MinC_C"/>
</dbReference>
<feature type="domain" description="Septum formation inhibitor MinC C-terminal" evidence="7">
    <location>
        <begin position="118"/>
        <end position="219"/>
    </location>
</feature>
<evidence type="ECO:0000256" key="1">
    <source>
        <dbReference type="ARBA" id="ARBA00006291"/>
    </source>
</evidence>
<dbReference type="GO" id="GO:0000902">
    <property type="term" value="P:cell morphogenesis"/>
    <property type="evidence" value="ECO:0007669"/>
    <property type="project" value="InterPro"/>
</dbReference>
<proteinExistence type="inferred from homology"/>
<sequence>MTAIALRIESDQFDDAFFEAIDAQITKAPQLLLDAPLVLDFSKVPEFADSAALADLVAKLRTRNMLVFGVQNTTSPQLEAADGLGLIPVRIGRDGPAPEAKPARKSKVDRLLPPDNKVITKPVRSGQLVVAERGDLTVIGPVSSGAELVAAGNIHVYGPLRGRAMAGCHGDETGRIFCRALHAELLAVAGLYRTSESIEDELRGQAVQIFLKDERLCVEALG</sequence>
<dbReference type="eggNOG" id="COG0850">
    <property type="taxonomic scope" value="Bacteria"/>
</dbReference>
<dbReference type="InterPro" id="IPR036145">
    <property type="entry name" value="MinC_C_sf"/>
</dbReference>
<dbReference type="EMBL" id="AATQ01000005">
    <property type="protein sequence ID" value="EAU47690.1"/>
    <property type="molecule type" value="Genomic_DNA"/>
</dbReference>
<evidence type="ECO:0000256" key="5">
    <source>
        <dbReference type="ARBA" id="ARBA00025606"/>
    </source>
</evidence>
<dbReference type="HOGENOM" id="CLU_067812_0_1_5"/>
<evidence type="ECO:0000256" key="6">
    <source>
        <dbReference type="HAMAP-Rule" id="MF_00267"/>
    </source>
</evidence>
<dbReference type="HAMAP" id="MF_00267">
    <property type="entry name" value="MinC"/>
    <property type="match status" value="1"/>
</dbReference>
<dbReference type="PANTHER" id="PTHR34108:SF1">
    <property type="entry name" value="SEPTUM SITE-DETERMINING PROTEIN MINC"/>
    <property type="match status" value="1"/>
</dbReference>
<dbReference type="GO" id="GO:1901891">
    <property type="term" value="P:regulation of cell septum assembly"/>
    <property type="evidence" value="ECO:0007669"/>
    <property type="project" value="InterPro"/>
</dbReference>
<dbReference type="Pfam" id="PF03775">
    <property type="entry name" value="MinC_C"/>
    <property type="match status" value="1"/>
</dbReference>
<dbReference type="GO" id="GO:0000917">
    <property type="term" value="P:division septum assembly"/>
    <property type="evidence" value="ECO:0007669"/>
    <property type="project" value="UniProtKB-KW"/>
</dbReference>
<gene>
    <name evidence="6" type="primary">minC</name>
    <name evidence="8" type="ORF">R2601_20174</name>
</gene>
<dbReference type="InterPro" id="IPR013033">
    <property type="entry name" value="MinC"/>
</dbReference>
<protein>
    <recommendedName>
        <fullName evidence="6">Probable septum site-determining protein MinC</fullName>
    </recommendedName>
</protein>
<dbReference type="Proteomes" id="UP000006230">
    <property type="component" value="Unassembled WGS sequence"/>
</dbReference>
<organism evidence="8 9">
    <name type="scientific">Salipiger bermudensis (strain DSM 26914 / JCM 13377 / KCTC 12554 / HTCC2601)</name>
    <name type="common">Pelagibaca bermudensis</name>
    <dbReference type="NCBI Taxonomy" id="314265"/>
    <lineage>
        <taxon>Bacteria</taxon>
        <taxon>Pseudomonadati</taxon>
        <taxon>Pseudomonadota</taxon>
        <taxon>Alphaproteobacteria</taxon>
        <taxon>Rhodobacterales</taxon>
        <taxon>Roseobacteraceae</taxon>
        <taxon>Salipiger</taxon>
    </lineage>
</organism>
<keyword evidence="3 6" id="KW-0717">Septation</keyword>
<dbReference type="STRING" id="314265.R2601_20174"/>
<evidence type="ECO:0000259" key="7">
    <source>
        <dbReference type="Pfam" id="PF03775"/>
    </source>
</evidence>
<keyword evidence="2 6" id="KW-0132">Cell division</keyword>
<name>Q0FTQ9_SALBH</name>
<evidence type="ECO:0000256" key="2">
    <source>
        <dbReference type="ARBA" id="ARBA00022618"/>
    </source>
</evidence>
<dbReference type="Gene3D" id="2.160.20.70">
    <property type="match status" value="1"/>
</dbReference>
<keyword evidence="4 6" id="KW-0131">Cell cycle</keyword>
<dbReference type="SUPFAM" id="SSF63848">
    <property type="entry name" value="Cell-division inhibitor MinC, C-terminal domain"/>
    <property type="match status" value="1"/>
</dbReference>
<dbReference type="AlphaFoldDB" id="Q0FTQ9"/>
<evidence type="ECO:0000256" key="4">
    <source>
        <dbReference type="ARBA" id="ARBA00023306"/>
    </source>
</evidence>
<comment type="function">
    <text evidence="5 6">Cell division inhibitor that blocks the formation of polar Z ring septums. Rapidly oscillates between the poles of the cell to destabilize FtsZ filaments that have formed before they mature into polar Z rings. Prevents FtsZ polymerization.</text>
</comment>
<keyword evidence="9" id="KW-1185">Reference proteome</keyword>
<comment type="caution">
    <text evidence="8">The sequence shown here is derived from an EMBL/GenBank/DDBJ whole genome shotgun (WGS) entry which is preliminary data.</text>
</comment>